<name>A0AAP0X440_LIQFO</name>
<organism evidence="1 2">
    <name type="scientific">Liquidambar formosana</name>
    <name type="common">Formosan gum</name>
    <dbReference type="NCBI Taxonomy" id="63359"/>
    <lineage>
        <taxon>Eukaryota</taxon>
        <taxon>Viridiplantae</taxon>
        <taxon>Streptophyta</taxon>
        <taxon>Embryophyta</taxon>
        <taxon>Tracheophyta</taxon>
        <taxon>Spermatophyta</taxon>
        <taxon>Magnoliopsida</taxon>
        <taxon>eudicotyledons</taxon>
        <taxon>Gunneridae</taxon>
        <taxon>Pentapetalae</taxon>
        <taxon>Saxifragales</taxon>
        <taxon>Altingiaceae</taxon>
        <taxon>Liquidambar</taxon>
    </lineage>
</organism>
<dbReference type="SUPFAM" id="SSF117281">
    <property type="entry name" value="Kelch motif"/>
    <property type="match status" value="1"/>
</dbReference>
<sequence>MERQPTLELVVDFQANNLPIGMSPFMLDSKLYMTGGIIVSKEEEIKKCSMRKEDLNNTIYVFDPSDPKPTFSSNPPNVPPMKSLQPRPIVVTVKGKIYFIGYKCPYVGGPSIGCGFVVFDPTTERWEMLPKPPFHGLSQHWSCKIITCIFVLDHKKYVQTRDEDHCFNVHSKSWEDATEFFESSFVKKIFPFPLVRGVVLYLSSYKVLEELHFLLDPEVAYEYLVDIGDEKICYVSSRYRYTC</sequence>
<dbReference type="EMBL" id="JBBPBK010000005">
    <property type="protein sequence ID" value="KAK9284320.1"/>
    <property type="molecule type" value="Genomic_DNA"/>
</dbReference>
<proteinExistence type="predicted"/>
<evidence type="ECO:0000313" key="1">
    <source>
        <dbReference type="EMBL" id="KAK9284320.1"/>
    </source>
</evidence>
<protein>
    <submittedName>
        <fullName evidence="1">Uncharacterized protein</fullName>
    </submittedName>
</protein>
<dbReference type="AlphaFoldDB" id="A0AAP0X440"/>
<reference evidence="1 2" key="1">
    <citation type="journal article" date="2024" name="Plant J.">
        <title>Genome sequences and population genomics reveal climatic adaptation and genomic divergence between two closely related sweetgum species.</title>
        <authorList>
            <person name="Xu W.Q."/>
            <person name="Ren C.Q."/>
            <person name="Zhang X.Y."/>
            <person name="Comes H.P."/>
            <person name="Liu X.H."/>
            <person name="Li Y.G."/>
            <person name="Kettle C.J."/>
            <person name="Jalonen R."/>
            <person name="Gaisberger H."/>
            <person name="Ma Y.Z."/>
            <person name="Qiu Y.X."/>
        </authorList>
    </citation>
    <scope>NUCLEOTIDE SEQUENCE [LARGE SCALE GENOMIC DNA]</scope>
    <source>
        <strain evidence="1">Hangzhou</strain>
    </source>
</reference>
<gene>
    <name evidence="1" type="ORF">L1049_023491</name>
</gene>
<dbReference type="Gene3D" id="2.120.10.80">
    <property type="entry name" value="Kelch-type beta propeller"/>
    <property type="match status" value="1"/>
</dbReference>
<keyword evidence="2" id="KW-1185">Reference proteome</keyword>
<accession>A0AAP0X440</accession>
<dbReference type="Proteomes" id="UP001415857">
    <property type="component" value="Unassembled WGS sequence"/>
</dbReference>
<evidence type="ECO:0000313" key="2">
    <source>
        <dbReference type="Proteomes" id="UP001415857"/>
    </source>
</evidence>
<dbReference type="InterPro" id="IPR015915">
    <property type="entry name" value="Kelch-typ_b-propeller"/>
</dbReference>
<comment type="caution">
    <text evidence="1">The sequence shown here is derived from an EMBL/GenBank/DDBJ whole genome shotgun (WGS) entry which is preliminary data.</text>
</comment>